<dbReference type="RefSeq" id="WP_073231556.1">
    <property type="nucleotide sequence ID" value="NZ_FQUQ01000002.1"/>
</dbReference>
<proteinExistence type="predicted"/>
<sequence length="353" mass="39436">MFRKTINNLSPIFLLFCGILLSSCQKSDDYKKYLADGEKVYPDKATQVKTFPGKGRILFHWPRGIDARVRTYRILWNNKSDSASFDATGFKLGDTIKHLLTGLPESSYSFIIYSIDDKGNKSVPSEVRTVNIYGDRYQSLLMNRPVKSSNFSKTEKKLTIEWNSADSVNIGTEVSYTNASGQPVTLNVAADENTTVVMPKSGTYLYYQSTYAPLKTAIDNFKTLTRDSILVDDKPGIYTATGEKKNYNADGTYVDSSPIALDKQLEQTATPGTYVFDDIANLGNNPDTKVFLKLNADQSITVSGYISLTGPVVDHPTAGKSFYDPLTGKFVLRYKYTNTNGTYRLIEETWIPK</sequence>
<evidence type="ECO:0000313" key="1">
    <source>
        <dbReference type="EMBL" id="SHF43999.1"/>
    </source>
</evidence>
<dbReference type="STRING" id="288992.SAMN04488522_1021276"/>
<dbReference type="PROSITE" id="PS51257">
    <property type="entry name" value="PROKAR_LIPOPROTEIN"/>
    <property type="match status" value="1"/>
</dbReference>
<gene>
    <name evidence="1" type="ORF">SAMN04488522_1021276</name>
</gene>
<evidence type="ECO:0000313" key="2">
    <source>
        <dbReference type="Proteomes" id="UP000184287"/>
    </source>
</evidence>
<organism evidence="1 2">
    <name type="scientific">Pedobacter caeni</name>
    <dbReference type="NCBI Taxonomy" id="288992"/>
    <lineage>
        <taxon>Bacteria</taxon>
        <taxon>Pseudomonadati</taxon>
        <taxon>Bacteroidota</taxon>
        <taxon>Sphingobacteriia</taxon>
        <taxon>Sphingobacteriales</taxon>
        <taxon>Sphingobacteriaceae</taxon>
        <taxon>Pedobacter</taxon>
    </lineage>
</organism>
<dbReference type="OrthoDB" id="1043438at2"/>
<accession>A0A1M5BN90</accession>
<dbReference type="Pfam" id="PF16389">
    <property type="entry name" value="DUF4998"/>
    <property type="match status" value="1"/>
</dbReference>
<keyword evidence="2" id="KW-1185">Reference proteome</keyword>
<dbReference type="AlphaFoldDB" id="A0A1M5BN90"/>
<name>A0A1M5BN90_9SPHI</name>
<dbReference type="EMBL" id="FQUQ01000002">
    <property type="protein sequence ID" value="SHF43999.1"/>
    <property type="molecule type" value="Genomic_DNA"/>
</dbReference>
<dbReference type="Proteomes" id="UP000184287">
    <property type="component" value="Unassembled WGS sequence"/>
</dbReference>
<protein>
    <submittedName>
        <fullName evidence="1">Uncharacterized protein</fullName>
    </submittedName>
</protein>
<reference evidence="2" key="1">
    <citation type="submission" date="2016-11" db="EMBL/GenBank/DDBJ databases">
        <authorList>
            <person name="Varghese N."/>
            <person name="Submissions S."/>
        </authorList>
    </citation>
    <scope>NUCLEOTIDE SEQUENCE [LARGE SCALE GENOMIC DNA]</scope>
    <source>
        <strain evidence="2">DSM 16990</strain>
    </source>
</reference>